<dbReference type="PANTHER" id="PTHR43081:SF19">
    <property type="entry name" value="PH-SENSITIVE ADENYLATE CYCLASE RV1264"/>
    <property type="match status" value="1"/>
</dbReference>
<evidence type="ECO:0000313" key="3">
    <source>
        <dbReference type="EMBL" id="ADP70434.1"/>
    </source>
</evidence>
<dbReference type="EMBL" id="CP002292">
    <property type="protein sequence ID" value="ADP70434.1"/>
    <property type="molecule type" value="Genomic_DNA"/>
</dbReference>
<dbReference type="Proteomes" id="UP000001399">
    <property type="component" value="Chromosome"/>
</dbReference>
<dbReference type="Gene3D" id="3.30.70.1230">
    <property type="entry name" value="Nucleotide cyclase"/>
    <property type="match status" value="1"/>
</dbReference>
<feature type="domain" description="Guanylate cyclase" evidence="2">
    <location>
        <begin position="17"/>
        <end position="131"/>
    </location>
</feature>
<gene>
    <name evidence="3" type="ordered locus">Rvan_1163</name>
</gene>
<reference evidence="4" key="1">
    <citation type="journal article" date="2011" name="J. Bacteriol.">
        <title>Genome sequences of eight morphologically diverse alphaproteobacteria.</title>
        <authorList>
            <consortium name="US DOE Joint Genome Institute"/>
            <person name="Brown P.J."/>
            <person name="Kysela D.T."/>
            <person name="Buechlein A."/>
            <person name="Hemmerich C."/>
            <person name="Brun Y.V."/>
        </authorList>
    </citation>
    <scope>NUCLEOTIDE SEQUENCE [LARGE SCALE GENOMIC DNA]</scope>
    <source>
        <strain evidence="4">ATCC 17100 / ATH 3.1.1 / DSM 162 / LMG 4299</strain>
    </source>
</reference>
<keyword evidence="1" id="KW-0802">TPR repeat</keyword>
<proteinExistence type="predicted"/>
<dbReference type="OrthoDB" id="9807521at2"/>
<dbReference type="SUPFAM" id="SSF55073">
    <property type="entry name" value="Nucleotide cyclase"/>
    <property type="match status" value="1"/>
</dbReference>
<dbReference type="eggNOG" id="COG2114">
    <property type="taxonomic scope" value="Bacteria"/>
</dbReference>
<dbReference type="STRING" id="648757.Rvan_1163"/>
<dbReference type="InterPro" id="IPR001054">
    <property type="entry name" value="A/G_cyclase"/>
</dbReference>
<dbReference type="PROSITE" id="PS50005">
    <property type="entry name" value="TPR"/>
    <property type="match status" value="2"/>
</dbReference>
<dbReference type="PANTHER" id="PTHR43081">
    <property type="entry name" value="ADENYLATE CYCLASE, TERMINAL-DIFFERENTIATION SPECIFIC-RELATED"/>
    <property type="match status" value="1"/>
</dbReference>
<dbReference type="GO" id="GO:0035556">
    <property type="term" value="P:intracellular signal transduction"/>
    <property type="evidence" value="ECO:0007669"/>
    <property type="project" value="InterPro"/>
</dbReference>
<feature type="repeat" description="TPR" evidence="1">
    <location>
        <begin position="459"/>
        <end position="492"/>
    </location>
</feature>
<evidence type="ECO:0000313" key="4">
    <source>
        <dbReference type="Proteomes" id="UP000001399"/>
    </source>
</evidence>
<dbReference type="SUPFAM" id="SSF48452">
    <property type="entry name" value="TPR-like"/>
    <property type="match status" value="1"/>
</dbReference>
<dbReference type="EC" id="4.6.1.1" evidence="3"/>
<dbReference type="SMART" id="SM00028">
    <property type="entry name" value="TPR"/>
    <property type="match status" value="3"/>
</dbReference>
<dbReference type="GO" id="GO:0006171">
    <property type="term" value="P:cAMP biosynthetic process"/>
    <property type="evidence" value="ECO:0007669"/>
    <property type="project" value="TreeGrafter"/>
</dbReference>
<keyword evidence="4" id="KW-1185">Reference proteome</keyword>
<feature type="repeat" description="TPR" evidence="1">
    <location>
        <begin position="425"/>
        <end position="458"/>
    </location>
</feature>
<sequence>MNTVNRRAWQFERRIVTIMATDVADYCRLMGADDELTLSRFLTYRQITEHVIRSNRGRMFGVAGDSWMAEFPVPLDAVRAAIETQRAIKRRNCLLPEENRIRLRIGLHMGDVIVDSSGLFGDEVNIAARLQQICAPGHLVLSEAVVRSVEGQIDVAFDPLGPRQLKNILAPVSAFSANLGATAAETGDVACEAAMQPPQGHDRKPVLAVLPFQIHRNGPVDEFCGEVFADSLVNGLSRLRWLPVLSQWSSLRFQNGQRSPCEIGRALGARYLVTGRLKLSGSQLDVTVNLIDSSNCHNLWGRTFALDPTSLAEAQNDFTTAAVSALELERAEFARLSVKKKEDLNPWELVRRGTWHLKKLTEDHLAIAAEFFQTAVEGDPGSSEALIQLATCHFSDIWMHSRDAALLRETEELARKACLLDPQDARVYLVIGLVKLATEMPERARSYFQRSLELNPSFPAAHCCLGSSYTLAGEPGIAIAHFQRAMRLSPCDPLTFHFLGETALAYHLIGEWAAAADHAERALNLRARYRLAKVVQIATFARSGEVAKARAEIEKWPGAFFVREVERLPFNDRSWNATLIEGLRLAGCDATDDGRDED</sequence>
<protein>
    <submittedName>
        <fullName evidence="3">Putative adenylate/guanylate cyclase</fullName>
        <ecNumber evidence="3">4.6.1.1</ecNumber>
    </submittedName>
</protein>
<dbReference type="Gene3D" id="1.25.40.10">
    <property type="entry name" value="Tetratricopeptide repeat domain"/>
    <property type="match status" value="1"/>
</dbReference>
<accession>E3I4B9</accession>
<dbReference type="AlphaFoldDB" id="E3I4B9"/>
<evidence type="ECO:0000256" key="1">
    <source>
        <dbReference type="PROSITE-ProRule" id="PRU00339"/>
    </source>
</evidence>
<dbReference type="KEGG" id="rva:Rvan_1163"/>
<dbReference type="GO" id="GO:0004016">
    <property type="term" value="F:adenylate cyclase activity"/>
    <property type="evidence" value="ECO:0007669"/>
    <property type="project" value="UniProtKB-EC"/>
</dbReference>
<dbReference type="InterPro" id="IPR029787">
    <property type="entry name" value="Nucleotide_cyclase"/>
</dbReference>
<dbReference type="CDD" id="cd07302">
    <property type="entry name" value="CHD"/>
    <property type="match status" value="1"/>
</dbReference>
<dbReference type="eggNOG" id="COG5616">
    <property type="taxonomic scope" value="Bacteria"/>
</dbReference>
<dbReference type="PROSITE" id="PS50125">
    <property type="entry name" value="GUANYLATE_CYCLASE_2"/>
    <property type="match status" value="1"/>
</dbReference>
<dbReference type="InterPro" id="IPR011990">
    <property type="entry name" value="TPR-like_helical_dom_sf"/>
</dbReference>
<evidence type="ECO:0000259" key="2">
    <source>
        <dbReference type="PROSITE" id="PS50125"/>
    </source>
</evidence>
<dbReference type="Gene3D" id="3.40.50.10070">
    <property type="entry name" value="TolB, N-terminal domain"/>
    <property type="match status" value="1"/>
</dbReference>
<dbReference type="InterPro" id="IPR050697">
    <property type="entry name" value="Adenylyl/Guanylyl_Cyclase_3/4"/>
</dbReference>
<dbReference type="eggNOG" id="COG0457">
    <property type="taxonomic scope" value="Bacteria"/>
</dbReference>
<organism evidence="3 4">
    <name type="scientific">Rhodomicrobium vannielii (strain ATCC 17100 / DSM 162 / LMG 4299 / NCIMB 10020 / ATH 3.1.1)</name>
    <dbReference type="NCBI Taxonomy" id="648757"/>
    <lineage>
        <taxon>Bacteria</taxon>
        <taxon>Pseudomonadati</taxon>
        <taxon>Pseudomonadota</taxon>
        <taxon>Alphaproteobacteria</taxon>
        <taxon>Hyphomicrobiales</taxon>
        <taxon>Hyphomicrobiaceae</taxon>
        <taxon>Rhodomicrobium</taxon>
    </lineage>
</organism>
<name>E3I4B9_RHOVT</name>
<dbReference type="HOGENOM" id="CLU_019981_0_0_5"/>
<dbReference type="InterPro" id="IPR019734">
    <property type="entry name" value="TPR_rpt"/>
</dbReference>
<dbReference type="Pfam" id="PF00211">
    <property type="entry name" value="Guanylate_cyc"/>
    <property type="match status" value="1"/>
</dbReference>
<keyword evidence="3" id="KW-0456">Lyase</keyword>